<protein>
    <submittedName>
        <fullName evidence="1">Uncharacterized protein</fullName>
    </submittedName>
</protein>
<evidence type="ECO:0000313" key="2">
    <source>
        <dbReference type="Proteomes" id="UP001057402"/>
    </source>
</evidence>
<dbReference type="EMBL" id="CM042883">
    <property type="protein sequence ID" value="KAI4376305.1"/>
    <property type="molecule type" value="Genomic_DNA"/>
</dbReference>
<keyword evidence="2" id="KW-1185">Reference proteome</keyword>
<proteinExistence type="predicted"/>
<reference evidence="2" key="1">
    <citation type="journal article" date="2023" name="Front. Plant Sci.">
        <title>Chromosomal-level genome assembly of Melastoma candidum provides insights into trichome evolution.</title>
        <authorList>
            <person name="Zhong Y."/>
            <person name="Wu W."/>
            <person name="Sun C."/>
            <person name="Zou P."/>
            <person name="Liu Y."/>
            <person name="Dai S."/>
            <person name="Zhou R."/>
        </authorList>
    </citation>
    <scope>NUCLEOTIDE SEQUENCE [LARGE SCALE GENOMIC DNA]</scope>
</reference>
<name>A0ACB9RBK2_9MYRT</name>
<evidence type="ECO:0000313" key="1">
    <source>
        <dbReference type="EMBL" id="KAI4376305.1"/>
    </source>
</evidence>
<gene>
    <name evidence="1" type="ORF">MLD38_014085</name>
</gene>
<comment type="caution">
    <text evidence="1">The sequence shown here is derived from an EMBL/GenBank/DDBJ whole genome shotgun (WGS) entry which is preliminary data.</text>
</comment>
<accession>A0ACB9RBK2</accession>
<organism evidence="1 2">
    <name type="scientific">Melastoma candidum</name>
    <dbReference type="NCBI Taxonomy" id="119954"/>
    <lineage>
        <taxon>Eukaryota</taxon>
        <taxon>Viridiplantae</taxon>
        <taxon>Streptophyta</taxon>
        <taxon>Embryophyta</taxon>
        <taxon>Tracheophyta</taxon>
        <taxon>Spermatophyta</taxon>
        <taxon>Magnoliopsida</taxon>
        <taxon>eudicotyledons</taxon>
        <taxon>Gunneridae</taxon>
        <taxon>Pentapetalae</taxon>
        <taxon>rosids</taxon>
        <taxon>malvids</taxon>
        <taxon>Myrtales</taxon>
        <taxon>Melastomataceae</taxon>
        <taxon>Melastomatoideae</taxon>
        <taxon>Melastomateae</taxon>
        <taxon>Melastoma</taxon>
    </lineage>
</organism>
<dbReference type="Proteomes" id="UP001057402">
    <property type="component" value="Chromosome 4"/>
</dbReference>
<sequence>MTGAAAELDDETVKKVIRQVRFPLPKVSSTEFYFSDCNLPRDKFPRKTIHESDDGLVSLALICSFTRMRGHLCLGNVKADEIPEDTVKVVADALRKSTALKISDDGMKVGRIAELVKAEDVIEQVDTRTISVSPLEYDVKLEDIEFFFCQFAKVNSVRLPRHVTDKKLFCGTALVEFSSQEEAESILKKSLVYSGAELELKTKKAF</sequence>